<reference evidence="1" key="1">
    <citation type="submission" date="2023-10" db="EMBL/GenBank/DDBJ databases">
        <authorList>
            <person name="Domelevo Entfellner J.-B."/>
        </authorList>
    </citation>
    <scope>NUCLEOTIDE SEQUENCE</scope>
</reference>
<sequence length="116" mass="13201">MCGSHDHLTFDYKRGTLPQISNHSYSKLFFATTHQNLIPPQMTPKMFACIYDNGDMIPNPKNGVLFKSDTCIMVQLHGGFTFSQLVEIILQRGKEIQPIHLLSSISDFQHKFVADM</sequence>
<protein>
    <submittedName>
        <fullName evidence="1">Uncharacterized protein</fullName>
    </submittedName>
</protein>
<evidence type="ECO:0000313" key="2">
    <source>
        <dbReference type="Proteomes" id="UP001189624"/>
    </source>
</evidence>
<accession>A0AA86W3J8</accession>
<organism evidence="1 2">
    <name type="scientific">Sphenostylis stenocarpa</name>
    <dbReference type="NCBI Taxonomy" id="92480"/>
    <lineage>
        <taxon>Eukaryota</taxon>
        <taxon>Viridiplantae</taxon>
        <taxon>Streptophyta</taxon>
        <taxon>Embryophyta</taxon>
        <taxon>Tracheophyta</taxon>
        <taxon>Spermatophyta</taxon>
        <taxon>Magnoliopsida</taxon>
        <taxon>eudicotyledons</taxon>
        <taxon>Gunneridae</taxon>
        <taxon>Pentapetalae</taxon>
        <taxon>rosids</taxon>
        <taxon>fabids</taxon>
        <taxon>Fabales</taxon>
        <taxon>Fabaceae</taxon>
        <taxon>Papilionoideae</taxon>
        <taxon>50 kb inversion clade</taxon>
        <taxon>NPAAA clade</taxon>
        <taxon>indigoferoid/millettioid clade</taxon>
        <taxon>Phaseoleae</taxon>
        <taxon>Sphenostylis</taxon>
    </lineage>
</organism>
<proteinExistence type="predicted"/>
<gene>
    <name evidence="1" type="ORF">AYBTSS11_LOCUS30014</name>
</gene>
<evidence type="ECO:0000313" key="1">
    <source>
        <dbReference type="EMBL" id="CAJ1977844.1"/>
    </source>
</evidence>
<dbReference type="Gramene" id="rna-AYBTSS11_LOCUS30014">
    <property type="protein sequence ID" value="CAJ1977844.1"/>
    <property type="gene ID" value="gene-AYBTSS11_LOCUS30014"/>
</dbReference>
<dbReference type="EMBL" id="OY731407">
    <property type="protein sequence ID" value="CAJ1977844.1"/>
    <property type="molecule type" value="Genomic_DNA"/>
</dbReference>
<dbReference type="Proteomes" id="UP001189624">
    <property type="component" value="Chromosome 10"/>
</dbReference>
<keyword evidence="2" id="KW-1185">Reference proteome</keyword>
<name>A0AA86W3J8_9FABA</name>
<dbReference type="AlphaFoldDB" id="A0AA86W3J8"/>